<organism evidence="13 14">
    <name type="scientific">Aureobasidium pullulans</name>
    <name type="common">Black yeast</name>
    <name type="synonym">Pullularia pullulans</name>
    <dbReference type="NCBI Taxonomy" id="5580"/>
    <lineage>
        <taxon>Eukaryota</taxon>
        <taxon>Fungi</taxon>
        <taxon>Dikarya</taxon>
        <taxon>Ascomycota</taxon>
        <taxon>Pezizomycotina</taxon>
        <taxon>Dothideomycetes</taxon>
        <taxon>Dothideomycetidae</taxon>
        <taxon>Dothideales</taxon>
        <taxon>Saccotheciaceae</taxon>
        <taxon>Aureobasidium</taxon>
    </lineage>
</organism>
<dbReference type="CDD" id="cd15505">
    <property type="entry name" value="PHD_ING"/>
    <property type="match status" value="1"/>
</dbReference>
<dbReference type="GO" id="GO:0008270">
    <property type="term" value="F:zinc ion binding"/>
    <property type="evidence" value="ECO:0007669"/>
    <property type="project" value="UniProtKB-KW"/>
</dbReference>
<evidence type="ECO:0000256" key="7">
    <source>
        <dbReference type="ARBA" id="ARBA00023242"/>
    </source>
</evidence>
<dbReference type="InterPro" id="IPR024610">
    <property type="entry name" value="ING_N_histone-binding"/>
</dbReference>
<feature type="site" description="Histone H3K4me3 binding" evidence="8">
    <location>
        <position position="745"/>
    </location>
</feature>
<keyword evidence="3 9" id="KW-0479">Metal-binding</keyword>
<dbReference type="AlphaFoldDB" id="A0A4S9BAQ1"/>
<dbReference type="EMBL" id="QZAR01000072">
    <property type="protein sequence ID" value="THW90004.1"/>
    <property type="molecule type" value="Genomic_DNA"/>
</dbReference>
<feature type="site" description="Histone H3K4me3 binding" evidence="8">
    <location>
        <position position="756"/>
    </location>
</feature>
<dbReference type="GO" id="GO:0070210">
    <property type="term" value="C:Rpd3L-Expanded complex"/>
    <property type="evidence" value="ECO:0007669"/>
    <property type="project" value="TreeGrafter"/>
</dbReference>
<feature type="region of interest" description="Disordered" evidence="10">
    <location>
        <begin position="308"/>
        <end position="352"/>
    </location>
</feature>
<feature type="region of interest" description="Disordered" evidence="10">
    <location>
        <begin position="366"/>
        <end position="554"/>
    </location>
</feature>
<evidence type="ECO:0000256" key="10">
    <source>
        <dbReference type="SAM" id="MobiDB-lite"/>
    </source>
</evidence>
<feature type="domain" description="Inhibitor of growth protein N-terminal histone-binding" evidence="12">
    <location>
        <begin position="96"/>
        <end position="248"/>
    </location>
</feature>
<dbReference type="InterPro" id="IPR011011">
    <property type="entry name" value="Znf_FYVE_PHD"/>
</dbReference>
<feature type="binding site" evidence="9">
    <location>
        <position position="791"/>
    </location>
    <ligand>
        <name>Zn(2+)</name>
        <dbReference type="ChEBI" id="CHEBI:29105"/>
        <label>2</label>
    </ligand>
</feature>
<dbReference type="GO" id="GO:0006355">
    <property type="term" value="P:regulation of DNA-templated transcription"/>
    <property type="evidence" value="ECO:0007669"/>
    <property type="project" value="TreeGrafter"/>
</dbReference>
<feature type="domain" description="Zinc finger PHD-type" evidence="11">
    <location>
        <begin position="745"/>
        <end position="792"/>
    </location>
</feature>
<feature type="compositionally biased region" description="Basic residues" evidence="10">
    <location>
        <begin position="590"/>
        <end position="599"/>
    </location>
</feature>
<proteinExistence type="inferred from homology"/>
<evidence type="ECO:0000256" key="4">
    <source>
        <dbReference type="ARBA" id="ARBA00022771"/>
    </source>
</evidence>
<evidence type="ECO:0000256" key="5">
    <source>
        <dbReference type="ARBA" id="ARBA00022833"/>
    </source>
</evidence>
<sequence>PCRSTLFDSSEPRRQLFFCQTNPPSHCAALTSAMPPTSSVRKASIATTDTNTGRRQSARQPRTSTSRPINYYARSFGQYPNNHDQQDPDPPGFFPAVQYFADSIAALPREVQRHITLMKEVEAKVYGPTEALKFLTSSILNKPAPLSRNQPSSPRLLSFTAPPSATHSVAGSVINGNQPTTFDQRVADDLESQQDEQADHLRRSEFQSLRHVIGNMITNLDEKNVVMAEANRALAQQLARLDSVIPHIENEISEESRLGSLTHWAYQDNRAKKQTATTQNERNRRDVAATSSLAAAAAAVHDQDIAAARGEARRETKKTNRSHAVDSDFDDRPTKRTQTAKSRKNADAEPKVSGLGIANGIANAATTKRRKVEKGPTALGAPAMERSASNMSTAAKTARGAGNTTPRSTPAVEPTKKKKPGPAPGTGAGKKRNPALNQTANSPRLNNSSPVLGSAQLQPETISRPPSSRMRQNSNSTSNLQHSLLPEKEVSRPASVADNKSLNGSTNGVSNTDISSLSVSKEAKKSVEEAEEDGMNIDEPETTGHRHRPEPLKNEDVTMEDAHLDVRPGRGSVTSTPRTEAFPDVAVSRTRGRHLHTGHSRGSGTPDHSRSAHDRKSRGRRKSGSGAHILKQIASFNRSPDADRRRDDSKGSDMSEDDGHGRSVRRSYPPRVTTISRNRRERGNGSRGTTTSRRTELSQEPEDEPAEVEPEAEAEAEAEVEAEEVEQAVDDEDIEEVEDPDEPKYCYCGQGSFGEMIACDNDDCPMEWFHLGCTGLRAVPGDNVKWFCDVCKEPKGRKARMMAARH</sequence>
<dbReference type="SMART" id="SM01408">
    <property type="entry name" value="ING"/>
    <property type="match status" value="1"/>
</dbReference>
<evidence type="ECO:0000313" key="14">
    <source>
        <dbReference type="Proteomes" id="UP000304928"/>
    </source>
</evidence>
<reference evidence="13 14" key="1">
    <citation type="submission" date="2018-10" db="EMBL/GenBank/DDBJ databases">
        <title>Fifty Aureobasidium pullulans genomes reveal a recombining polyextremotolerant generalist.</title>
        <authorList>
            <person name="Gostincar C."/>
            <person name="Turk M."/>
            <person name="Zajc J."/>
            <person name="Gunde-Cimerman N."/>
        </authorList>
    </citation>
    <scope>NUCLEOTIDE SEQUENCE [LARGE SCALE GENOMIC DNA]</scope>
    <source>
        <strain evidence="13 14">EXF-10507</strain>
    </source>
</reference>
<accession>A0A4S9BAQ1</accession>
<feature type="binding site" evidence="9">
    <location>
        <position position="759"/>
    </location>
    <ligand>
        <name>Zn(2+)</name>
        <dbReference type="ChEBI" id="CHEBI:29105"/>
        <label>2</label>
    </ligand>
</feature>
<evidence type="ECO:0000313" key="13">
    <source>
        <dbReference type="EMBL" id="THW90004.1"/>
    </source>
</evidence>
<feature type="site" description="Histone H3K4me3 binding" evidence="8">
    <location>
        <position position="768"/>
    </location>
</feature>
<evidence type="ECO:0008006" key="15">
    <source>
        <dbReference type="Google" id="ProtNLM"/>
    </source>
</evidence>
<dbReference type="Gene3D" id="6.10.140.1740">
    <property type="match status" value="1"/>
</dbReference>
<dbReference type="InterPro" id="IPR013083">
    <property type="entry name" value="Znf_RING/FYVE/PHD"/>
</dbReference>
<comment type="subcellular location">
    <subcellularLocation>
        <location evidence="1">Nucleus</location>
    </subcellularLocation>
</comment>
<keyword evidence="5 9" id="KW-0862">Zinc</keyword>
<evidence type="ECO:0000256" key="3">
    <source>
        <dbReference type="ARBA" id="ARBA00022723"/>
    </source>
</evidence>
<feature type="compositionally biased region" description="Polar residues" evidence="10">
    <location>
        <begin position="435"/>
        <end position="482"/>
    </location>
</feature>
<keyword evidence="7" id="KW-0539">Nucleus</keyword>
<feature type="compositionally biased region" description="Basic and acidic residues" evidence="10">
    <location>
        <begin position="640"/>
        <end position="661"/>
    </location>
</feature>
<dbReference type="Proteomes" id="UP000304928">
    <property type="component" value="Unassembled WGS sequence"/>
</dbReference>
<dbReference type="PANTHER" id="PTHR10333:SF42">
    <property type="entry name" value="INHIBITOR OF GROWTH PROTEIN 5"/>
    <property type="match status" value="1"/>
</dbReference>
<feature type="compositionally biased region" description="Polar residues" evidence="10">
    <location>
        <begin position="498"/>
        <end position="514"/>
    </location>
</feature>
<dbReference type="SUPFAM" id="SSF57903">
    <property type="entry name" value="FYVE/PHD zinc finger"/>
    <property type="match status" value="1"/>
</dbReference>
<comment type="caution">
    <text evidence="13">The sequence shown here is derived from an EMBL/GenBank/DDBJ whole genome shotgun (WGS) entry which is preliminary data.</text>
</comment>
<feature type="compositionally biased region" description="Acidic residues" evidence="10">
    <location>
        <begin position="529"/>
        <end position="541"/>
    </location>
</feature>
<feature type="compositionally biased region" description="Basic and acidic residues" evidence="10">
    <location>
        <begin position="310"/>
        <end position="334"/>
    </location>
</feature>
<feature type="binding site" evidence="9">
    <location>
        <position position="788"/>
    </location>
    <ligand>
        <name>Zn(2+)</name>
        <dbReference type="ChEBI" id="CHEBI:29105"/>
        <label>2</label>
    </ligand>
</feature>
<evidence type="ECO:0000259" key="11">
    <source>
        <dbReference type="SMART" id="SM00249"/>
    </source>
</evidence>
<name>A0A4S9BAQ1_AURPU</name>
<feature type="binding site" evidence="9">
    <location>
        <position position="764"/>
    </location>
    <ligand>
        <name>Zn(2+)</name>
        <dbReference type="ChEBI" id="CHEBI:29105"/>
        <label>2</label>
    </ligand>
</feature>
<dbReference type="GO" id="GO:0006325">
    <property type="term" value="P:chromatin organization"/>
    <property type="evidence" value="ECO:0007669"/>
    <property type="project" value="UniProtKB-KW"/>
</dbReference>
<dbReference type="GO" id="GO:0033698">
    <property type="term" value="C:Rpd3L complex"/>
    <property type="evidence" value="ECO:0007669"/>
    <property type="project" value="TreeGrafter"/>
</dbReference>
<comment type="similarity">
    <text evidence="2">Belongs to the ING family.</text>
</comment>
<feature type="non-terminal residue" evidence="13">
    <location>
        <position position="1"/>
    </location>
</feature>
<dbReference type="PROSITE" id="PS01359">
    <property type="entry name" value="ZF_PHD_1"/>
    <property type="match status" value="1"/>
</dbReference>
<feature type="binding site" evidence="9">
    <location>
        <position position="748"/>
    </location>
    <ligand>
        <name>Zn(2+)</name>
        <dbReference type="ChEBI" id="CHEBI:29105"/>
        <label>1</label>
    </ligand>
</feature>
<feature type="binding site" evidence="9">
    <location>
        <position position="770"/>
    </location>
    <ligand>
        <name>Zn(2+)</name>
        <dbReference type="ChEBI" id="CHEBI:29105"/>
        <label>1</label>
    </ligand>
</feature>
<gene>
    <name evidence="13" type="ORF">D6D15_04850</name>
</gene>
<dbReference type="Pfam" id="PF12998">
    <property type="entry name" value="ING"/>
    <property type="match status" value="1"/>
</dbReference>
<feature type="binding site" evidence="9">
    <location>
        <position position="746"/>
    </location>
    <ligand>
        <name>Zn(2+)</name>
        <dbReference type="ChEBI" id="CHEBI:29105"/>
        <label>1</label>
    </ligand>
</feature>
<evidence type="ECO:0000259" key="12">
    <source>
        <dbReference type="SMART" id="SM01408"/>
    </source>
</evidence>
<feature type="binding site" evidence="9">
    <location>
        <position position="773"/>
    </location>
    <ligand>
        <name>Zn(2+)</name>
        <dbReference type="ChEBI" id="CHEBI:29105"/>
        <label>1</label>
    </ligand>
</feature>
<feature type="region of interest" description="Disordered" evidence="10">
    <location>
        <begin position="566"/>
        <end position="741"/>
    </location>
</feature>
<evidence type="ECO:0000256" key="9">
    <source>
        <dbReference type="PIRSR" id="PIRSR628651-51"/>
    </source>
</evidence>
<feature type="compositionally biased region" description="Polar residues" evidence="10">
    <location>
        <begin position="34"/>
        <end position="67"/>
    </location>
</feature>
<feature type="compositionally biased region" description="Acidic residues" evidence="10">
    <location>
        <begin position="699"/>
        <end position="741"/>
    </location>
</feature>
<dbReference type="SMART" id="SM00249">
    <property type="entry name" value="PHD"/>
    <property type="match status" value="1"/>
</dbReference>
<dbReference type="PANTHER" id="PTHR10333">
    <property type="entry name" value="INHIBITOR OF GROWTH PROTEIN"/>
    <property type="match status" value="1"/>
</dbReference>
<protein>
    <recommendedName>
        <fullName evidence="15">Chromatin modification-related protein</fullName>
    </recommendedName>
</protein>
<keyword evidence="4" id="KW-0863">Zinc-finger</keyword>
<keyword evidence="6" id="KW-0156">Chromatin regulator</keyword>
<dbReference type="InterPro" id="IPR019786">
    <property type="entry name" value="Zinc_finger_PHD-type_CS"/>
</dbReference>
<evidence type="ECO:0000256" key="6">
    <source>
        <dbReference type="ARBA" id="ARBA00022853"/>
    </source>
</evidence>
<dbReference type="InterPro" id="IPR001965">
    <property type="entry name" value="Znf_PHD"/>
</dbReference>
<feature type="compositionally biased region" description="Polar residues" evidence="10">
    <location>
        <begin position="147"/>
        <end position="162"/>
    </location>
</feature>
<dbReference type="InterPro" id="IPR028651">
    <property type="entry name" value="ING_fam"/>
</dbReference>
<evidence type="ECO:0000256" key="1">
    <source>
        <dbReference type="ARBA" id="ARBA00004123"/>
    </source>
</evidence>
<feature type="region of interest" description="Disordered" evidence="10">
    <location>
        <begin position="143"/>
        <end position="162"/>
    </location>
</feature>
<dbReference type="Gene3D" id="3.30.40.10">
    <property type="entry name" value="Zinc/RING finger domain, C3HC4 (zinc finger)"/>
    <property type="match status" value="1"/>
</dbReference>
<feature type="region of interest" description="Disordered" evidence="10">
    <location>
        <begin position="32"/>
        <end position="67"/>
    </location>
</feature>
<feature type="site" description="Histone H3K4me3 binding" evidence="8">
    <location>
        <position position="760"/>
    </location>
</feature>
<evidence type="ECO:0000256" key="8">
    <source>
        <dbReference type="PIRSR" id="PIRSR628651-50"/>
    </source>
</evidence>
<evidence type="ECO:0000256" key="2">
    <source>
        <dbReference type="ARBA" id="ARBA00010210"/>
    </source>
</evidence>